<dbReference type="RefSeq" id="WP_345214000.1">
    <property type="nucleotide sequence ID" value="NZ_BAABFT010000023.1"/>
</dbReference>
<evidence type="ECO:0000259" key="2">
    <source>
        <dbReference type="Pfam" id="PF18818"/>
    </source>
</evidence>
<dbReference type="Proteomes" id="UP001500582">
    <property type="component" value="Unassembled WGS sequence"/>
</dbReference>
<dbReference type="EMBL" id="BAABFT010000023">
    <property type="protein sequence ID" value="GAA4339638.1"/>
    <property type="molecule type" value="Genomic_DNA"/>
</dbReference>
<sequence>MSKNFKPLHEVVANKLIAELEAGTSPFQKPWTDKDVPAFTIPFNPTTGKNYKGMNALWLGMQNFDDPRWMTMSQANKEGYSVEKGAKASIISFVKTSDMQAIRDVDGNKIKDEEGKTMTRVTELEKPVVTTAFVFNAEQIKGIPPLVEYMKEKQGEQQWAPLERAEALLSSSQAVINHGGNEAYYNKTKDQIQLPAKDQFDNETKYYAVALHELGHWSGHESRLDRLMEGRFGSEQYAREELRAEIASLMLGSELEIGHNFGQHAAYVHNWVKILKEEPFELFRAAADAQKIHDFILDFDPKREIRHEASLVVNLEKGDEIAYNNNVYKVIDQKGKTFKMEDAEGSKFNLKATDGLYNSLVEAKKNPAAQEIITQGQEETETRTIGR</sequence>
<evidence type="ECO:0000313" key="4">
    <source>
        <dbReference type="Proteomes" id="UP001500582"/>
    </source>
</evidence>
<dbReference type="InterPro" id="IPR013610">
    <property type="entry name" value="ArdC_N"/>
</dbReference>
<protein>
    <submittedName>
        <fullName evidence="3">Zincin-like metallopeptidase domain-containing protein</fullName>
    </submittedName>
</protein>
<evidence type="ECO:0000313" key="3">
    <source>
        <dbReference type="EMBL" id="GAA4339638.1"/>
    </source>
</evidence>
<dbReference type="Pfam" id="PF08401">
    <property type="entry name" value="ArdcN"/>
    <property type="match status" value="1"/>
</dbReference>
<proteinExistence type="predicted"/>
<evidence type="ECO:0000259" key="1">
    <source>
        <dbReference type="Pfam" id="PF08401"/>
    </source>
</evidence>
<dbReference type="InterPro" id="IPR041459">
    <property type="entry name" value="MPTase-PolyVal"/>
</dbReference>
<dbReference type="Pfam" id="PF18818">
    <property type="entry name" value="MPTase-PolyVal"/>
    <property type="match status" value="1"/>
</dbReference>
<feature type="domain" description="Polyvalent protein metallopeptidase" evidence="2">
    <location>
        <begin position="163"/>
        <end position="287"/>
    </location>
</feature>
<reference evidence="4" key="1">
    <citation type="journal article" date="2019" name="Int. J. Syst. Evol. Microbiol.">
        <title>The Global Catalogue of Microorganisms (GCM) 10K type strain sequencing project: providing services to taxonomists for standard genome sequencing and annotation.</title>
        <authorList>
            <consortium name="The Broad Institute Genomics Platform"/>
            <consortium name="The Broad Institute Genome Sequencing Center for Infectious Disease"/>
            <person name="Wu L."/>
            <person name="Ma J."/>
        </authorList>
    </citation>
    <scope>NUCLEOTIDE SEQUENCE [LARGE SCALE GENOMIC DNA]</scope>
    <source>
        <strain evidence="4">JCM 17705</strain>
    </source>
</reference>
<comment type="caution">
    <text evidence="3">The sequence shown here is derived from an EMBL/GenBank/DDBJ whole genome shotgun (WGS) entry which is preliminary data.</text>
</comment>
<feature type="domain" description="N-terminal" evidence="1">
    <location>
        <begin position="8"/>
        <end position="116"/>
    </location>
</feature>
<name>A0ABP8HIJ6_9SPHI</name>
<accession>A0ABP8HIJ6</accession>
<organism evidence="3 4">
    <name type="scientific">Mucilaginibacter gynuensis</name>
    <dbReference type="NCBI Taxonomy" id="1302236"/>
    <lineage>
        <taxon>Bacteria</taxon>
        <taxon>Pseudomonadati</taxon>
        <taxon>Bacteroidota</taxon>
        <taxon>Sphingobacteriia</taxon>
        <taxon>Sphingobacteriales</taxon>
        <taxon>Sphingobacteriaceae</taxon>
        <taxon>Mucilaginibacter</taxon>
    </lineage>
</organism>
<gene>
    <name evidence="3" type="ORF">GCM10023149_50460</name>
</gene>
<keyword evidence="4" id="KW-1185">Reference proteome</keyword>